<comment type="caution">
    <text evidence="1">The sequence shown here is derived from an EMBL/GenBank/DDBJ whole genome shotgun (WGS) entry which is preliminary data.</text>
</comment>
<protein>
    <submittedName>
        <fullName evidence="1">Uncharacterized protein</fullName>
    </submittedName>
</protein>
<dbReference type="Proteomes" id="UP000070284">
    <property type="component" value="Unassembled WGS sequence"/>
</dbReference>
<gene>
    <name evidence="1" type="ORF">AKJ65_00625</name>
</gene>
<accession>A0A133UNM3</accession>
<proteinExistence type="predicted"/>
<keyword evidence="2" id="KW-1185">Reference proteome</keyword>
<sequence>MPKKIEDPLKEGLISKIYLAAFNEYTTMYDLAQNVLDVRPHQVSRWVNERYPKLFEKKVERKKKKPIRAKVEPFLKKLEANLKEDAVRLTKQEKEQLKEFLNGPFRKATQKKYLDIDWDKDVDAYSELLGLLLSITGVERAIRTSISLLKKSHRAHLQEKMRKQFYDVWQNRAPKELDMGPVPWGDNEIFEPVKEFPDKLFDKLEKADLGGSREVLKKHNKFYEKLIDKILSKIRN</sequence>
<dbReference type="AlphaFoldDB" id="A0A133UNM3"/>
<evidence type="ECO:0000313" key="1">
    <source>
        <dbReference type="EMBL" id="KXA95805.1"/>
    </source>
</evidence>
<organism evidence="1 2">
    <name type="scientific">candidate division MSBL1 archaeon SCGC-AAA259E19</name>
    <dbReference type="NCBI Taxonomy" id="1698264"/>
    <lineage>
        <taxon>Archaea</taxon>
        <taxon>Methanobacteriati</taxon>
        <taxon>Methanobacteriota</taxon>
        <taxon>candidate division MSBL1</taxon>
    </lineage>
</organism>
<reference evidence="1 2" key="1">
    <citation type="journal article" date="2016" name="Sci. Rep.">
        <title>Metabolic traits of an uncultured archaeal lineage -MSBL1- from brine pools of the Red Sea.</title>
        <authorList>
            <person name="Mwirichia R."/>
            <person name="Alam I."/>
            <person name="Rashid M."/>
            <person name="Vinu M."/>
            <person name="Ba-Alawi W."/>
            <person name="Anthony Kamau A."/>
            <person name="Kamanda Ngugi D."/>
            <person name="Goker M."/>
            <person name="Klenk H.P."/>
            <person name="Bajic V."/>
            <person name="Stingl U."/>
        </authorList>
    </citation>
    <scope>NUCLEOTIDE SEQUENCE [LARGE SCALE GENOMIC DNA]</scope>
    <source>
        <strain evidence="1">SCGC-AAA259E19</strain>
    </source>
</reference>
<evidence type="ECO:0000313" key="2">
    <source>
        <dbReference type="Proteomes" id="UP000070284"/>
    </source>
</evidence>
<name>A0A133UNM3_9EURY</name>
<dbReference type="EMBL" id="LHXO01000004">
    <property type="protein sequence ID" value="KXA95805.1"/>
    <property type="molecule type" value="Genomic_DNA"/>
</dbReference>